<dbReference type="PANTHER" id="PTHR36576">
    <property type="entry name" value="UPF0654 PROTEIN C11D3.01C-RELATED"/>
    <property type="match status" value="1"/>
</dbReference>
<proteinExistence type="predicted"/>
<feature type="region of interest" description="Disordered" evidence="1">
    <location>
        <begin position="1"/>
        <end position="86"/>
    </location>
</feature>
<keyword evidence="3" id="KW-1185">Reference proteome</keyword>
<gene>
    <name evidence="2" type="ORF">SCHPADRAFT_939543</name>
</gene>
<evidence type="ECO:0000313" key="3">
    <source>
        <dbReference type="Proteomes" id="UP000053477"/>
    </source>
</evidence>
<evidence type="ECO:0000313" key="2">
    <source>
        <dbReference type="EMBL" id="KLO14483.1"/>
    </source>
</evidence>
<dbReference type="InParanoid" id="A0A0H2RYD1"/>
<dbReference type="InterPro" id="IPR052670">
    <property type="entry name" value="UPF0654_domain"/>
</dbReference>
<dbReference type="GO" id="GO:0005737">
    <property type="term" value="C:cytoplasm"/>
    <property type="evidence" value="ECO:0007669"/>
    <property type="project" value="TreeGrafter"/>
</dbReference>
<dbReference type="InterPro" id="IPR018824">
    <property type="entry name" value="Conidiation-specific_6"/>
</dbReference>
<evidence type="ECO:0000256" key="1">
    <source>
        <dbReference type="SAM" id="MobiDB-lite"/>
    </source>
</evidence>
<dbReference type="OrthoDB" id="5419162at2759"/>
<reference evidence="2 3" key="1">
    <citation type="submission" date="2015-04" db="EMBL/GenBank/DDBJ databases">
        <title>Complete genome sequence of Schizopora paradoxa KUC8140, a cosmopolitan wood degrader in East Asia.</title>
        <authorList>
            <consortium name="DOE Joint Genome Institute"/>
            <person name="Min B."/>
            <person name="Park H."/>
            <person name="Jang Y."/>
            <person name="Kim J.-J."/>
            <person name="Kim K.H."/>
            <person name="Pangilinan J."/>
            <person name="Lipzen A."/>
            <person name="Riley R."/>
            <person name="Grigoriev I.V."/>
            <person name="Spatafora J.W."/>
            <person name="Choi I.-G."/>
        </authorList>
    </citation>
    <scope>NUCLEOTIDE SEQUENCE [LARGE SCALE GENOMIC DNA]</scope>
    <source>
        <strain evidence="2 3">KUC8140</strain>
    </source>
</reference>
<evidence type="ECO:0008006" key="4">
    <source>
        <dbReference type="Google" id="ProtNLM"/>
    </source>
</evidence>
<feature type="compositionally biased region" description="Polar residues" evidence="1">
    <location>
        <begin position="36"/>
        <end position="51"/>
    </location>
</feature>
<sequence length="86" mass="9290">MSANQVAGGHKANLNNPKTSEESKDNSRQILDEMESSGQLDQTNDSSNKNEGNVVGGHKANLKNSNTSEESKDHSRDVLREHGVDA</sequence>
<accession>A0A0H2RYD1</accession>
<dbReference type="PANTHER" id="PTHR36576:SF1">
    <property type="entry name" value="UPF0654 PROTEIN C11D3.01C-RELATED"/>
    <property type="match status" value="1"/>
</dbReference>
<feature type="compositionally biased region" description="Basic and acidic residues" evidence="1">
    <location>
        <begin position="19"/>
        <end position="31"/>
    </location>
</feature>
<dbReference type="Proteomes" id="UP000053477">
    <property type="component" value="Unassembled WGS sequence"/>
</dbReference>
<name>A0A0H2RYD1_9AGAM</name>
<dbReference type="EMBL" id="KQ085943">
    <property type="protein sequence ID" value="KLO14483.1"/>
    <property type="molecule type" value="Genomic_DNA"/>
</dbReference>
<dbReference type="Pfam" id="PF10346">
    <property type="entry name" value="Con-6"/>
    <property type="match status" value="2"/>
</dbReference>
<organism evidence="2 3">
    <name type="scientific">Schizopora paradoxa</name>
    <dbReference type="NCBI Taxonomy" id="27342"/>
    <lineage>
        <taxon>Eukaryota</taxon>
        <taxon>Fungi</taxon>
        <taxon>Dikarya</taxon>
        <taxon>Basidiomycota</taxon>
        <taxon>Agaricomycotina</taxon>
        <taxon>Agaricomycetes</taxon>
        <taxon>Hymenochaetales</taxon>
        <taxon>Schizoporaceae</taxon>
        <taxon>Schizopora</taxon>
    </lineage>
</organism>
<dbReference type="AlphaFoldDB" id="A0A0H2RYD1"/>
<feature type="compositionally biased region" description="Basic and acidic residues" evidence="1">
    <location>
        <begin position="69"/>
        <end position="86"/>
    </location>
</feature>
<protein>
    <recommendedName>
        <fullName evidence="4">Conidiation protein 6</fullName>
    </recommendedName>
</protein>